<evidence type="ECO:0000256" key="1">
    <source>
        <dbReference type="ARBA" id="ARBA00004429"/>
    </source>
</evidence>
<gene>
    <name evidence="7" type="ORF">HDF14_004873</name>
</gene>
<evidence type="ECO:0000313" key="7">
    <source>
        <dbReference type="EMBL" id="MBB5331229.1"/>
    </source>
</evidence>
<proteinExistence type="predicted"/>
<keyword evidence="3 6" id="KW-0812">Transmembrane</keyword>
<feature type="transmembrane region" description="Helical" evidence="6">
    <location>
        <begin position="92"/>
        <end position="113"/>
    </location>
</feature>
<keyword evidence="4 6" id="KW-1133">Transmembrane helix</keyword>
<dbReference type="SUPFAM" id="SSF103473">
    <property type="entry name" value="MFS general substrate transporter"/>
    <property type="match status" value="1"/>
</dbReference>
<feature type="transmembrane region" description="Helical" evidence="6">
    <location>
        <begin position="65"/>
        <end position="85"/>
    </location>
</feature>
<dbReference type="RefSeq" id="WP_183981104.1">
    <property type="nucleotide sequence ID" value="NZ_JACHEB010000014.1"/>
</dbReference>
<feature type="transmembrane region" description="Helical" evidence="6">
    <location>
        <begin position="380"/>
        <end position="400"/>
    </location>
</feature>
<comment type="caution">
    <text evidence="7">The sequence shown here is derived from an EMBL/GenBank/DDBJ whole genome shotgun (WGS) entry which is preliminary data.</text>
</comment>
<dbReference type="PANTHER" id="PTHR43702:SF11">
    <property type="entry name" value="L-FUCOSE-PROTON SYMPORTER"/>
    <property type="match status" value="1"/>
</dbReference>
<dbReference type="InterPro" id="IPR036259">
    <property type="entry name" value="MFS_trans_sf"/>
</dbReference>
<dbReference type="GO" id="GO:0005886">
    <property type="term" value="C:plasma membrane"/>
    <property type="evidence" value="ECO:0007669"/>
    <property type="project" value="UniProtKB-SubCell"/>
</dbReference>
<feature type="transmembrane region" description="Helical" evidence="6">
    <location>
        <begin position="321"/>
        <end position="340"/>
    </location>
</feature>
<evidence type="ECO:0000256" key="4">
    <source>
        <dbReference type="ARBA" id="ARBA00022989"/>
    </source>
</evidence>
<evidence type="ECO:0000313" key="8">
    <source>
        <dbReference type="Proteomes" id="UP000535182"/>
    </source>
</evidence>
<feature type="transmembrane region" description="Helical" evidence="6">
    <location>
        <begin position="205"/>
        <end position="227"/>
    </location>
</feature>
<accession>A0A9X0QJH7</accession>
<dbReference type="Pfam" id="PF07690">
    <property type="entry name" value="MFS_1"/>
    <property type="match status" value="1"/>
</dbReference>
<dbReference type="EMBL" id="JACHEB010000014">
    <property type="protein sequence ID" value="MBB5331229.1"/>
    <property type="molecule type" value="Genomic_DNA"/>
</dbReference>
<dbReference type="GO" id="GO:0015535">
    <property type="term" value="F:fucose:proton symporter activity"/>
    <property type="evidence" value="ECO:0007669"/>
    <property type="project" value="InterPro"/>
</dbReference>
<keyword evidence="2" id="KW-1003">Cell membrane</keyword>
<name>A0A9X0QJH7_9BACT</name>
<evidence type="ECO:0000256" key="5">
    <source>
        <dbReference type="ARBA" id="ARBA00023136"/>
    </source>
</evidence>
<dbReference type="AlphaFoldDB" id="A0A9X0QJH7"/>
<dbReference type="PANTHER" id="PTHR43702">
    <property type="entry name" value="L-FUCOSE-PROTON SYMPORTER"/>
    <property type="match status" value="1"/>
</dbReference>
<evidence type="ECO:0000256" key="2">
    <source>
        <dbReference type="ARBA" id="ARBA00022475"/>
    </source>
</evidence>
<dbReference type="Proteomes" id="UP000535182">
    <property type="component" value="Unassembled WGS sequence"/>
</dbReference>
<feature type="transmembrane region" description="Helical" evidence="6">
    <location>
        <begin position="406"/>
        <end position="428"/>
    </location>
</feature>
<feature type="transmembrane region" description="Helical" evidence="6">
    <location>
        <begin position="119"/>
        <end position="143"/>
    </location>
</feature>
<evidence type="ECO:0000256" key="3">
    <source>
        <dbReference type="ARBA" id="ARBA00022692"/>
    </source>
</evidence>
<feature type="transmembrane region" description="Helical" evidence="6">
    <location>
        <begin position="164"/>
        <end position="185"/>
    </location>
</feature>
<evidence type="ECO:0000256" key="6">
    <source>
        <dbReference type="SAM" id="Phobius"/>
    </source>
</evidence>
<dbReference type="InterPro" id="IPR050375">
    <property type="entry name" value="MFS_TsgA-like"/>
</dbReference>
<dbReference type="NCBIfam" id="TIGR00885">
    <property type="entry name" value="fucP"/>
    <property type="match status" value="1"/>
</dbReference>
<reference evidence="7 8" key="1">
    <citation type="submission" date="2020-08" db="EMBL/GenBank/DDBJ databases">
        <title>Genomic Encyclopedia of Type Strains, Phase IV (KMG-V): Genome sequencing to study the core and pangenomes of soil and plant-associated prokaryotes.</title>
        <authorList>
            <person name="Whitman W."/>
        </authorList>
    </citation>
    <scope>NUCLEOTIDE SEQUENCE [LARGE SCALE GENOMIC DNA]</scope>
    <source>
        <strain evidence="7 8">X5P2</strain>
    </source>
</reference>
<sequence length="438" mass="47271">MSIQLPDSSVTSVKSSGSLLPAGPKRAFILVTALFFLWGMSNNLTDILVQQFRKSFELSAMQAQFVQTAVFFGYFCMAIPAALLMERKGYRGGILTGLILFGTGTLCFWPAAITGHYGPFLFALFLVGCGSAVLETASNPFIAQSGTPATAQRRLNFSQAFNPPGTITGVLLGTYFIFSGVELLPAQVMEMKARGTYAAYLHSEIMRVVPVYVGLGALVFLWAFLIWRTPFHADRAVAESSPEGARFSDVLHSKYLWLAVMAQFFYVGAQISTWSALIPYLKQYTPLPERSAAQFLTACLVMFAIGRIASTLFMRWVRPMTLVQIYALVNCGLLAFAVTHPGMSGAIALLTSSFFMAPMFPTIFAAGVEGLGRATKLGGSMIVMSVVGGAIIPPALGYLAREHASYALGYVVTGACYVVVAAYALVAVRRTNVVVSIN</sequence>
<dbReference type="CDD" id="cd17394">
    <property type="entry name" value="MFS_FucP_like"/>
    <property type="match status" value="1"/>
</dbReference>
<organism evidence="7 8">
    <name type="scientific">Tunturiibacter gelidiferens</name>
    <dbReference type="NCBI Taxonomy" id="3069689"/>
    <lineage>
        <taxon>Bacteria</taxon>
        <taxon>Pseudomonadati</taxon>
        <taxon>Acidobacteriota</taxon>
        <taxon>Terriglobia</taxon>
        <taxon>Terriglobales</taxon>
        <taxon>Acidobacteriaceae</taxon>
        <taxon>Tunturiibacter</taxon>
    </lineage>
</organism>
<keyword evidence="5 6" id="KW-0472">Membrane</keyword>
<dbReference type="InterPro" id="IPR005275">
    <property type="entry name" value="Lfuc_symporter_FucP"/>
</dbReference>
<dbReference type="Gene3D" id="1.20.1250.20">
    <property type="entry name" value="MFS general substrate transporter like domains"/>
    <property type="match status" value="2"/>
</dbReference>
<feature type="transmembrane region" description="Helical" evidence="6">
    <location>
        <begin position="255"/>
        <end position="280"/>
    </location>
</feature>
<feature type="transmembrane region" description="Helical" evidence="6">
    <location>
        <begin position="292"/>
        <end position="309"/>
    </location>
</feature>
<dbReference type="InterPro" id="IPR011701">
    <property type="entry name" value="MFS"/>
</dbReference>
<protein>
    <submittedName>
        <fullName evidence="7">FHS family L-fucose permease-like MFS transporter</fullName>
    </submittedName>
</protein>
<keyword evidence="8" id="KW-1185">Reference proteome</keyword>
<feature type="transmembrane region" description="Helical" evidence="6">
    <location>
        <begin position="27"/>
        <end position="45"/>
    </location>
</feature>
<comment type="subcellular location">
    <subcellularLocation>
        <location evidence="1">Cell inner membrane</location>
        <topology evidence="1">Multi-pass membrane protein</topology>
    </subcellularLocation>
</comment>